<keyword evidence="2" id="KW-0812">Transmembrane</keyword>
<evidence type="ECO:0000313" key="3">
    <source>
        <dbReference type="EMBL" id="MBB5141493.1"/>
    </source>
</evidence>
<dbReference type="NCBIfam" id="NF033728">
    <property type="entry name" value="borfam54_1"/>
    <property type="match status" value="1"/>
</dbReference>
<proteinExistence type="predicted"/>
<dbReference type="EMBL" id="JACHGM010000003">
    <property type="protein sequence ID" value="MBB5141493.1"/>
    <property type="molecule type" value="Genomic_DNA"/>
</dbReference>
<dbReference type="Pfam" id="PF05714">
    <property type="entry name" value="PFam54_60"/>
    <property type="match status" value="1"/>
</dbReference>
<dbReference type="NCBIfam" id="NF033730">
    <property type="entry name" value="borfam54_3"/>
    <property type="match status" value="1"/>
</dbReference>
<keyword evidence="2" id="KW-0472">Membrane</keyword>
<dbReference type="PROSITE" id="PS51257">
    <property type="entry name" value="PROKAR_LIPOPROTEIN"/>
    <property type="match status" value="1"/>
</dbReference>
<sequence>MKKNDLILTNIVIPILLLCSCSLFQGTITERISTEIKRFKEKVEQYKDKTEDSDQFGMKYSVFNIDKSALKLAKLNSDSKKNERLLFYSSLDYNKARIVNFGKILTQLYKQQQYHQLIEEVVEIGYFSIQKTLEETILKIFDDKDELKNLGKENLKTLETAIKELFKIKQNWIKKVDEIILNYNENLEKIKENANSLAEHISHKINPEEYDATAEITKIKEILNPNYNLPTLTIPGNQN</sequence>
<dbReference type="NCBIfam" id="NF033729">
    <property type="entry name" value="borfam54_2"/>
    <property type="match status" value="1"/>
</dbReference>
<keyword evidence="2" id="KW-1133">Transmembrane helix</keyword>
<dbReference type="RefSeq" id="WP_183227330.1">
    <property type="nucleotide sequence ID" value="NZ_JACHGM010000003.1"/>
</dbReference>
<evidence type="ECO:0008006" key="5">
    <source>
        <dbReference type="Google" id="ProtNLM"/>
    </source>
</evidence>
<feature type="coiled-coil region" evidence="1">
    <location>
        <begin position="173"/>
        <end position="200"/>
    </location>
</feature>
<comment type="caution">
    <text evidence="3">The sequence shown here is derived from an EMBL/GenBank/DDBJ whole genome shotgun (WGS) entry which is preliminary data.</text>
</comment>
<feature type="transmembrane region" description="Helical" evidence="2">
    <location>
        <begin position="6"/>
        <end position="28"/>
    </location>
</feature>
<gene>
    <name evidence="3" type="ORF">HNP63_000914</name>
</gene>
<evidence type="ECO:0000313" key="4">
    <source>
        <dbReference type="Proteomes" id="UP000529652"/>
    </source>
</evidence>
<accession>A0AB34Z389</accession>
<dbReference type="InterPro" id="IPR008421">
    <property type="entry name" value="Borrelia_lipoprotein_PFam54/60"/>
</dbReference>
<dbReference type="Proteomes" id="UP000529652">
    <property type="component" value="Unassembled WGS sequence"/>
</dbReference>
<name>A0AB34Z389_BORAF</name>
<dbReference type="Gene3D" id="1.10.3160.10">
    <property type="entry name" value="Bbcrasp-1"/>
    <property type="match status" value="1"/>
</dbReference>
<protein>
    <recommendedName>
        <fullName evidence="5">Surface protein</fullName>
    </recommendedName>
</protein>
<reference evidence="3 4" key="1">
    <citation type="submission" date="2020-08" db="EMBL/GenBank/DDBJ databases">
        <title>Genomic Encyclopedia of Type Strains, Phase IV (KMG-IV): sequencing the most valuable type-strain genomes for metagenomic binning, comparative biology and taxonomic classification.</title>
        <authorList>
            <person name="Goeker M."/>
        </authorList>
    </citation>
    <scope>NUCLEOTIDE SEQUENCE [LARGE SCALE GENOMIC DNA]</scope>
    <source>
        <strain evidence="3 4">DSM 10508</strain>
    </source>
</reference>
<dbReference type="AlphaFoldDB" id="A0AB34Z389"/>
<evidence type="ECO:0000256" key="1">
    <source>
        <dbReference type="SAM" id="Coils"/>
    </source>
</evidence>
<organism evidence="3 4">
    <name type="scientific">Borreliella afzelii</name>
    <name type="common">Borrelia afzelii</name>
    <dbReference type="NCBI Taxonomy" id="29518"/>
    <lineage>
        <taxon>Bacteria</taxon>
        <taxon>Pseudomonadati</taxon>
        <taxon>Spirochaetota</taxon>
        <taxon>Spirochaetia</taxon>
        <taxon>Spirochaetales</taxon>
        <taxon>Borreliaceae</taxon>
        <taxon>Borreliella</taxon>
    </lineage>
</organism>
<keyword evidence="1" id="KW-0175">Coiled coil</keyword>
<evidence type="ECO:0000256" key="2">
    <source>
        <dbReference type="SAM" id="Phobius"/>
    </source>
</evidence>